<sequence length="176" mass="19139">METHRANSSSAPRAATKRHWLLRMMLVLGSLFVFAAPVLASHGAAHHGPKEFGNWESYFNSSHAEHPSSSTQAKNPFTPYLPGVNGLVLDKAGMHCLLSAKVRPDAGSPSPECRLFGKPGEETALAPMTQEWNLFRRALTGGQARFFETTPAPAPAIDLNTLTGYLIETYGVSRLH</sequence>
<keyword evidence="2" id="KW-1185">Reference proteome</keyword>
<dbReference type="EMBL" id="CAQJ01000009">
    <property type="protein sequence ID" value="CCQ89493.1"/>
    <property type="molecule type" value="Genomic_DNA"/>
</dbReference>
<comment type="caution">
    <text evidence="1">The sequence shown here is derived from an EMBL/GenBank/DDBJ whole genome shotgun (WGS) entry which is preliminary data.</text>
</comment>
<reference evidence="1 2" key="1">
    <citation type="journal article" date="2013" name="Front. Microbiol.">
        <title>The genome of Nitrospina gracilis illuminates the metabolism and evolution of the major marine nitrite oxidizer.</title>
        <authorList>
            <person name="Luecker S."/>
            <person name="Nowka B."/>
            <person name="Rattei T."/>
            <person name="Spieck E."/>
            <person name="and Daims H."/>
        </authorList>
    </citation>
    <scope>NUCLEOTIDE SEQUENCE [LARGE SCALE GENOMIC DNA]</scope>
    <source>
        <strain evidence="1 2">3/211</strain>
    </source>
</reference>
<dbReference type="Proteomes" id="UP000011704">
    <property type="component" value="Unassembled WGS sequence"/>
</dbReference>
<dbReference type="HOGENOM" id="CLU_1523605_0_0_0"/>
<dbReference type="STRING" id="1266370.NITGR_1060018"/>
<dbReference type="AlphaFoldDB" id="M1Z8T8"/>
<organism evidence="1 2">
    <name type="scientific">Nitrospina gracilis (strain 3/211)</name>
    <dbReference type="NCBI Taxonomy" id="1266370"/>
    <lineage>
        <taxon>Bacteria</taxon>
        <taxon>Pseudomonadati</taxon>
        <taxon>Nitrospinota/Tectimicrobiota group</taxon>
        <taxon>Nitrospinota</taxon>
        <taxon>Nitrospinia</taxon>
        <taxon>Nitrospinales</taxon>
        <taxon>Nitrospinaceae</taxon>
        <taxon>Nitrospina</taxon>
    </lineage>
</organism>
<gene>
    <name evidence="1" type="ORF">NITGR_1060018</name>
</gene>
<dbReference type="InParanoid" id="M1Z8T8"/>
<evidence type="ECO:0000313" key="1">
    <source>
        <dbReference type="EMBL" id="CCQ89493.1"/>
    </source>
</evidence>
<protein>
    <submittedName>
        <fullName evidence="1">Uncharacterized protein</fullName>
    </submittedName>
</protein>
<evidence type="ECO:0000313" key="2">
    <source>
        <dbReference type="Proteomes" id="UP000011704"/>
    </source>
</evidence>
<dbReference type="RefSeq" id="WP_005005968.1">
    <property type="nucleotide sequence ID" value="NZ_HG422173.1"/>
</dbReference>
<accession>M1Z8T8</accession>
<proteinExistence type="predicted"/>
<name>M1Z8T8_NITG3</name>